<organism evidence="18 19">
    <name type="scientific">Cryptococcus neoformans Tu259-1</name>
    <dbReference type="NCBI Taxonomy" id="1230072"/>
    <lineage>
        <taxon>Eukaryota</taxon>
        <taxon>Fungi</taxon>
        <taxon>Dikarya</taxon>
        <taxon>Basidiomycota</taxon>
        <taxon>Agaricomycotina</taxon>
        <taxon>Tremellomycetes</taxon>
        <taxon>Tremellales</taxon>
        <taxon>Cryptococcaceae</taxon>
        <taxon>Cryptococcus</taxon>
        <taxon>Cryptococcus neoformans species complex</taxon>
    </lineage>
</organism>
<keyword evidence="7" id="KW-0677">Repeat</keyword>
<accession>A0A854QHJ3</accession>
<dbReference type="Gene3D" id="1.10.260.170">
    <property type="match status" value="1"/>
</dbReference>
<evidence type="ECO:0000256" key="6">
    <source>
        <dbReference type="ARBA" id="ARBA00022691"/>
    </source>
</evidence>
<dbReference type="InterPro" id="IPR030445">
    <property type="entry name" value="H3-K79_meTrfase"/>
</dbReference>
<evidence type="ECO:0000256" key="12">
    <source>
        <dbReference type="ARBA" id="ARBA00029821"/>
    </source>
</evidence>
<feature type="compositionally biased region" description="Basic and acidic residues" evidence="16">
    <location>
        <begin position="131"/>
        <end position="146"/>
    </location>
</feature>
<dbReference type="GO" id="GO:0140956">
    <property type="term" value="F:histone H3K79 trimethyltransferase activity"/>
    <property type="evidence" value="ECO:0007669"/>
    <property type="project" value="UniProtKB-EC"/>
</dbReference>
<dbReference type="GO" id="GO:0000077">
    <property type="term" value="P:DNA damage checkpoint signaling"/>
    <property type="evidence" value="ECO:0007669"/>
    <property type="project" value="InterPro"/>
</dbReference>
<dbReference type="EMBL" id="AMKT01000028">
    <property type="protein sequence ID" value="OXG25069.1"/>
    <property type="molecule type" value="Genomic_DNA"/>
</dbReference>
<dbReference type="OrthoDB" id="443402at2759"/>
<evidence type="ECO:0000256" key="10">
    <source>
        <dbReference type="ARBA" id="ARBA00023163"/>
    </source>
</evidence>
<evidence type="ECO:0000256" key="13">
    <source>
        <dbReference type="ARBA" id="ARBA00047770"/>
    </source>
</evidence>
<comment type="function">
    <text evidence="14">Histone methyltransferase that specifically trimethylates histone H3 to form H3K79me3. This methylation is required for telomere silencing and for the pachytene checkpoint during the meiotic cell cycle by allowing the recruitment of RAD9 to double strand breaks. Nucleosomes are preferred as substrate compared to free histone.</text>
</comment>
<dbReference type="EC" id="2.1.1.360" evidence="2 14"/>
<dbReference type="InterPro" id="IPR029063">
    <property type="entry name" value="SAM-dependent_MTases_sf"/>
</dbReference>
<keyword evidence="11 14" id="KW-0539">Nucleus</keyword>
<feature type="compositionally biased region" description="Low complexity" evidence="16">
    <location>
        <begin position="90"/>
        <end position="103"/>
    </location>
</feature>
<evidence type="ECO:0000256" key="11">
    <source>
        <dbReference type="ARBA" id="ARBA00023242"/>
    </source>
</evidence>
<evidence type="ECO:0000256" key="7">
    <source>
        <dbReference type="ARBA" id="ARBA00022737"/>
    </source>
</evidence>
<dbReference type="PANTHER" id="PTHR21451:SF0">
    <property type="entry name" value="HISTONE-LYSINE N-METHYLTRANSFERASE, H3 LYSINE-79 SPECIFIC"/>
    <property type="match status" value="1"/>
</dbReference>
<dbReference type="AlphaFoldDB" id="A0A854QHJ3"/>
<dbReference type="Pfam" id="PF08123">
    <property type="entry name" value="DOT1"/>
    <property type="match status" value="1"/>
</dbReference>
<reference evidence="18 19" key="1">
    <citation type="submission" date="2017-06" db="EMBL/GenBank/DDBJ databases">
        <title>Global population genomics of the pathogenic fungus Cryptococcus neoformans var. grubii.</title>
        <authorList>
            <person name="Cuomo C."/>
            <person name="Litvintseva A."/>
            <person name="Chen Y."/>
            <person name="Young S."/>
            <person name="Zeng Q."/>
            <person name="Chapman S."/>
            <person name="Gujja S."/>
            <person name="Saif S."/>
            <person name="Birren B."/>
        </authorList>
    </citation>
    <scope>NUCLEOTIDE SEQUENCE [LARGE SCALE GENOMIC DNA]</scope>
    <source>
        <strain evidence="18 19">Tu259-1</strain>
    </source>
</reference>
<feature type="domain" description="DOT1" evidence="17">
    <location>
        <begin position="297"/>
        <end position="637"/>
    </location>
</feature>
<dbReference type="GO" id="GO:0042393">
    <property type="term" value="F:histone binding"/>
    <property type="evidence" value="ECO:0007669"/>
    <property type="project" value="InterPro"/>
</dbReference>
<dbReference type="PROSITE" id="PS51569">
    <property type="entry name" value="DOT1"/>
    <property type="match status" value="1"/>
</dbReference>
<evidence type="ECO:0000256" key="8">
    <source>
        <dbReference type="ARBA" id="ARBA00022853"/>
    </source>
</evidence>
<dbReference type="FunFam" id="3.40.50.150:FF:000033">
    <property type="entry name" value="Histone-lysine N-methyltransferase, H3 lysine-79 specific"/>
    <property type="match status" value="1"/>
</dbReference>
<dbReference type="Gene3D" id="3.40.50.150">
    <property type="entry name" value="Vaccinia Virus protein VP39"/>
    <property type="match status" value="1"/>
</dbReference>
<evidence type="ECO:0000256" key="3">
    <source>
        <dbReference type="ARBA" id="ARBA00020987"/>
    </source>
</evidence>
<evidence type="ECO:0000256" key="14">
    <source>
        <dbReference type="PIRNR" id="PIRNR017570"/>
    </source>
</evidence>
<gene>
    <name evidence="18" type="ORF">C361_02070</name>
</gene>
<evidence type="ECO:0000256" key="1">
    <source>
        <dbReference type="ARBA" id="ARBA00004123"/>
    </source>
</evidence>
<comment type="catalytic activity">
    <reaction evidence="13 14">
        <text>L-lysyl(79)-[histone H3] + 3 S-adenosyl-L-methionine = N(6),N(6),N(6)-trimethyl-L-lysyl(79)-[histone H3] + 3 S-adenosyl-L-homocysteine + 3 H(+)</text>
        <dbReference type="Rhea" id="RHEA:60328"/>
        <dbReference type="Rhea" id="RHEA-COMP:15549"/>
        <dbReference type="Rhea" id="RHEA-COMP:15552"/>
        <dbReference type="ChEBI" id="CHEBI:15378"/>
        <dbReference type="ChEBI" id="CHEBI:29969"/>
        <dbReference type="ChEBI" id="CHEBI:57856"/>
        <dbReference type="ChEBI" id="CHEBI:59789"/>
        <dbReference type="ChEBI" id="CHEBI:61961"/>
        <dbReference type="EC" id="2.1.1.360"/>
    </reaction>
</comment>
<keyword evidence="6 14" id="KW-0949">S-adenosyl-L-methionine</keyword>
<dbReference type="Proteomes" id="UP000199727">
    <property type="component" value="Unassembled WGS sequence"/>
</dbReference>
<feature type="binding site" evidence="15">
    <location>
        <begin position="442"/>
        <end position="445"/>
    </location>
    <ligand>
        <name>S-adenosyl-L-methionine</name>
        <dbReference type="ChEBI" id="CHEBI:59789"/>
    </ligand>
</feature>
<proteinExistence type="inferred from homology"/>
<name>A0A854QHJ3_CRYNE</name>
<dbReference type="InterPro" id="IPR025789">
    <property type="entry name" value="DOT1_dom"/>
</dbReference>
<dbReference type="InterPro" id="IPR021162">
    <property type="entry name" value="Dot1"/>
</dbReference>
<keyword evidence="4 14" id="KW-0489">Methyltransferase</keyword>
<evidence type="ECO:0000256" key="2">
    <source>
        <dbReference type="ARBA" id="ARBA00012190"/>
    </source>
</evidence>
<dbReference type="PANTHER" id="PTHR21451">
    <property type="entry name" value="HISTONE H3 METHYLTRANSFERASE"/>
    <property type="match status" value="1"/>
</dbReference>
<evidence type="ECO:0000313" key="18">
    <source>
        <dbReference type="EMBL" id="OXG25069.1"/>
    </source>
</evidence>
<dbReference type="GO" id="GO:0005634">
    <property type="term" value="C:nucleus"/>
    <property type="evidence" value="ECO:0007669"/>
    <property type="project" value="UniProtKB-SubCell"/>
</dbReference>
<keyword evidence="8 14" id="KW-0156">Chromatin regulator</keyword>
<feature type="region of interest" description="Disordered" evidence="16">
    <location>
        <begin position="22"/>
        <end position="152"/>
    </location>
</feature>
<feature type="binding site" evidence="15">
    <location>
        <position position="491"/>
    </location>
    <ligand>
        <name>S-adenosyl-L-methionine</name>
        <dbReference type="ChEBI" id="CHEBI:59789"/>
    </ligand>
</feature>
<sequence length="644" mass="71124">MFSFFGDESKLPASTVMVSRITVKKQAPARQQSSGSIPGPSKSSNVTPKHSHGSLKGTPKSTSAKGIPNQGPSSSSKSTPKVKQEERIKPSATPRTPASSSSPGRLKRKTPKVQVIESESSSGSESSDDALDPKPKRPKVTRKETGIDMTPLPGEEVVGRKVFCWDKVDMRGEWGRGWAGFVGCDEVVKGNVQGWANGGGGDGSRNLGKYRAFFPQEGFDRDGDFLPSVEVLYPAKGCRENFVLMVPSSDREFNPIGELRNTLRLILEHYIPPSHRHIFGTLAESLDISNPLSSLPSRMATPLPNSLVTPPPDRASPSPVIAFETSAASTPAPSTERQETIADLIRKSLAPNRRDGPLFVTAIERYNAAMQAIQEDGTLQQWLDEGMNGGKGIKVREWAALVDFVHDQAYSRVVGGYSHELEHHPKHPEEVSKAISGKEDAYGELRHAFMSKIIEQTKLGPDSVFVDLGSGVGNCVLQASLQAGSRSYGFELLPVPAHCARLQVREVQRRWAMWALQGNLDVEVHEGDFRVHKEVGRRLREADVVLVNNEVFPSSLNMDLADMFLDLKEGAKIVSLKPFVPEGFRMNESNCDSFAAILRSTQHDYYRDWVSWKGEWGNYYVAVIDRSRRIKFEENMTGRASRRR</sequence>
<comment type="similarity">
    <text evidence="14">Belongs to the class I-like SAM-binding methyltransferase superfamily. DOT1 family.</text>
</comment>
<comment type="subcellular location">
    <subcellularLocation>
        <location evidence="1 14">Nucleus</location>
    </subcellularLocation>
</comment>
<keyword evidence="10 14" id="KW-0804">Transcription</keyword>
<evidence type="ECO:0000259" key="17">
    <source>
        <dbReference type="PROSITE" id="PS51569"/>
    </source>
</evidence>
<evidence type="ECO:0000256" key="15">
    <source>
        <dbReference type="PIRSR" id="PIRSR017570-1"/>
    </source>
</evidence>
<dbReference type="SUPFAM" id="SSF53335">
    <property type="entry name" value="S-adenosyl-L-methionine-dependent methyltransferases"/>
    <property type="match status" value="1"/>
</dbReference>
<feature type="compositionally biased region" description="Low complexity" evidence="16">
    <location>
        <begin position="33"/>
        <end position="44"/>
    </location>
</feature>
<feature type="binding site" evidence="15">
    <location>
        <begin position="528"/>
        <end position="529"/>
    </location>
    <ligand>
        <name>S-adenosyl-L-methionine</name>
        <dbReference type="ChEBI" id="CHEBI:59789"/>
    </ligand>
</feature>
<dbReference type="GO" id="GO:0000786">
    <property type="term" value="C:nucleosome"/>
    <property type="evidence" value="ECO:0007669"/>
    <property type="project" value="InterPro"/>
</dbReference>
<dbReference type="GO" id="GO:0032259">
    <property type="term" value="P:methylation"/>
    <property type="evidence" value="ECO:0007669"/>
    <property type="project" value="UniProtKB-KW"/>
</dbReference>
<keyword evidence="9 14" id="KW-0805">Transcription regulation</keyword>
<dbReference type="GO" id="GO:0006281">
    <property type="term" value="P:DNA repair"/>
    <property type="evidence" value="ECO:0007669"/>
    <property type="project" value="InterPro"/>
</dbReference>
<feature type="binding site" evidence="15">
    <location>
        <begin position="465"/>
        <end position="474"/>
    </location>
    <ligand>
        <name>S-adenosyl-L-methionine</name>
        <dbReference type="ChEBI" id="CHEBI:59789"/>
    </ligand>
</feature>
<dbReference type="GO" id="GO:0000781">
    <property type="term" value="C:chromosome, telomeric region"/>
    <property type="evidence" value="ECO:0007669"/>
    <property type="project" value="GOC"/>
</dbReference>
<evidence type="ECO:0000313" key="19">
    <source>
        <dbReference type="Proteomes" id="UP000199727"/>
    </source>
</evidence>
<evidence type="ECO:0000256" key="9">
    <source>
        <dbReference type="ARBA" id="ARBA00023015"/>
    </source>
</evidence>
<evidence type="ECO:0000256" key="16">
    <source>
        <dbReference type="SAM" id="MobiDB-lite"/>
    </source>
</evidence>
<evidence type="ECO:0000256" key="5">
    <source>
        <dbReference type="ARBA" id="ARBA00022679"/>
    </source>
</evidence>
<keyword evidence="5 14" id="KW-0808">Transferase</keyword>
<protein>
    <recommendedName>
        <fullName evidence="3 14">Histone-lysine N-methyltransferase, H3 lysine-79 specific</fullName>
        <ecNumber evidence="2 14">2.1.1.360</ecNumber>
    </recommendedName>
    <alternativeName>
        <fullName evidence="12 14">Histone H3-K79 methyltransferase</fullName>
    </alternativeName>
</protein>
<dbReference type="PIRSF" id="PIRSF017570">
    <property type="entry name" value="Histone_H3-K79_MeTrfase"/>
    <property type="match status" value="1"/>
</dbReference>
<comment type="caution">
    <text evidence="18">The sequence shown here is derived from an EMBL/GenBank/DDBJ whole genome shotgun (WGS) entry which is preliminary data.</text>
</comment>
<evidence type="ECO:0000256" key="4">
    <source>
        <dbReference type="ARBA" id="ARBA00022603"/>
    </source>
</evidence>
<dbReference type="CDD" id="cd02440">
    <property type="entry name" value="AdoMet_MTases"/>
    <property type="match status" value="1"/>
</dbReference>
<dbReference type="GO" id="GO:0031509">
    <property type="term" value="P:subtelomeric heterochromatin formation"/>
    <property type="evidence" value="ECO:0007669"/>
    <property type="project" value="InterPro"/>
</dbReference>